<proteinExistence type="predicted"/>
<dbReference type="AlphaFoldDB" id="A0A0A9AEW5"/>
<reference evidence="1" key="1">
    <citation type="submission" date="2014-09" db="EMBL/GenBank/DDBJ databases">
        <authorList>
            <person name="Magalhaes I.L.F."/>
            <person name="Oliveira U."/>
            <person name="Santos F.R."/>
            <person name="Vidigal T.H.D.A."/>
            <person name="Brescovit A.D."/>
            <person name="Santos A.J."/>
        </authorList>
    </citation>
    <scope>NUCLEOTIDE SEQUENCE</scope>
    <source>
        <tissue evidence="1">Shoot tissue taken approximately 20 cm above the soil surface</tissue>
    </source>
</reference>
<protein>
    <submittedName>
        <fullName evidence="1">Uncharacterized protein</fullName>
    </submittedName>
</protein>
<reference evidence="1" key="2">
    <citation type="journal article" date="2015" name="Data Brief">
        <title>Shoot transcriptome of the giant reed, Arundo donax.</title>
        <authorList>
            <person name="Barrero R.A."/>
            <person name="Guerrero F.D."/>
            <person name="Moolhuijzen P."/>
            <person name="Goolsby J.A."/>
            <person name="Tidwell J."/>
            <person name="Bellgard S.E."/>
            <person name="Bellgard M.I."/>
        </authorList>
    </citation>
    <scope>NUCLEOTIDE SEQUENCE</scope>
    <source>
        <tissue evidence="1">Shoot tissue taken approximately 20 cm above the soil surface</tissue>
    </source>
</reference>
<evidence type="ECO:0000313" key="1">
    <source>
        <dbReference type="EMBL" id="JAD49666.1"/>
    </source>
</evidence>
<accession>A0A0A9AEW5</accession>
<organism evidence="1">
    <name type="scientific">Arundo donax</name>
    <name type="common">Giant reed</name>
    <name type="synonym">Donax arundinaceus</name>
    <dbReference type="NCBI Taxonomy" id="35708"/>
    <lineage>
        <taxon>Eukaryota</taxon>
        <taxon>Viridiplantae</taxon>
        <taxon>Streptophyta</taxon>
        <taxon>Embryophyta</taxon>
        <taxon>Tracheophyta</taxon>
        <taxon>Spermatophyta</taxon>
        <taxon>Magnoliopsida</taxon>
        <taxon>Liliopsida</taxon>
        <taxon>Poales</taxon>
        <taxon>Poaceae</taxon>
        <taxon>PACMAD clade</taxon>
        <taxon>Arundinoideae</taxon>
        <taxon>Arundineae</taxon>
        <taxon>Arundo</taxon>
    </lineage>
</organism>
<sequence>MKSTLTHVIPTPGVPSKTAKKIRLQFAPFRI</sequence>
<dbReference type="EMBL" id="GBRH01248229">
    <property type="protein sequence ID" value="JAD49666.1"/>
    <property type="molecule type" value="Transcribed_RNA"/>
</dbReference>
<name>A0A0A9AEW5_ARUDO</name>